<dbReference type="Proteomes" id="UP001519460">
    <property type="component" value="Unassembled WGS sequence"/>
</dbReference>
<feature type="non-terminal residue" evidence="2">
    <location>
        <position position="1"/>
    </location>
</feature>
<feature type="compositionally biased region" description="Polar residues" evidence="1">
    <location>
        <begin position="19"/>
        <end position="28"/>
    </location>
</feature>
<dbReference type="AlphaFoldDB" id="A0ABD0LN24"/>
<protein>
    <submittedName>
        <fullName evidence="2">Uncharacterized protein</fullName>
    </submittedName>
</protein>
<gene>
    <name evidence="2" type="ORF">BaRGS_00008221</name>
</gene>
<name>A0ABD0LN24_9CAEN</name>
<sequence length="57" mass="6094">GVAGWLPQSGTADKDNLHVLSQRSNITASPEIAPEEKEGGRGLEIREVSEGKRSDYG</sequence>
<evidence type="ECO:0000313" key="3">
    <source>
        <dbReference type="Proteomes" id="UP001519460"/>
    </source>
</evidence>
<evidence type="ECO:0000256" key="1">
    <source>
        <dbReference type="SAM" id="MobiDB-lite"/>
    </source>
</evidence>
<accession>A0ABD0LN24</accession>
<feature type="region of interest" description="Disordered" evidence="1">
    <location>
        <begin position="1"/>
        <end position="57"/>
    </location>
</feature>
<feature type="non-terminal residue" evidence="2">
    <location>
        <position position="57"/>
    </location>
</feature>
<comment type="caution">
    <text evidence="2">The sequence shown here is derived from an EMBL/GenBank/DDBJ whole genome shotgun (WGS) entry which is preliminary data.</text>
</comment>
<dbReference type="EMBL" id="JACVVK020000036">
    <property type="protein sequence ID" value="KAK7500646.1"/>
    <property type="molecule type" value="Genomic_DNA"/>
</dbReference>
<evidence type="ECO:0000313" key="2">
    <source>
        <dbReference type="EMBL" id="KAK7500646.1"/>
    </source>
</evidence>
<proteinExistence type="predicted"/>
<organism evidence="2 3">
    <name type="scientific">Batillaria attramentaria</name>
    <dbReference type="NCBI Taxonomy" id="370345"/>
    <lineage>
        <taxon>Eukaryota</taxon>
        <taxon>Metazoa</taxon>
        <taxon>Spiralia</taxon>
        <taxon>Lophotrochozoa</taxon>
        <taxon>Mollusca</taxon>
        <taxon>Gastropoda</taxon>
        <taxon>Caenogastropoda</taxon>
        <taxon>Sorbeoconcha</taxon>
        <taxon>Cerithioidea</taxon>
        <taxon>Batillariidae</taxon>
        <taxon>Batillaria</taxon>
    </lineage>
</organism>
<reference evidence="2 3" key="1">
    <citation type="journal article" date="2023" name="Sci. Data">
        <title>Genome assembly of the Korean intertidal mud-creeper Batillaria attramentaria.</title>
        <authorList>
            <person name="Patra A.K."/>
            <person name="Ho P.T."/>
            <person name="Jun S."/>
            <person name="Lee S.J."/>
            <person name="Kim Y."/>
            <person name="Won Y.J."/>
        </authorList>
    </citation>
    <scope>NUCLEOTIDE SEQUENCE [LARGE SCALE GENOMIC DNA]</scope>
    <source>
        <strain evidence="2">Wonlab-2016</strain>
    </source>
</reference>
<feature type="compositionally biased region" description="Basic and acidic residues" evidence="1">
    <location>
        <begin position="34"/>
        <end position="57"/>
    </location>
</feature>
<keyword evidence="3" id="KW-1185">Reference proteome</keyword>